<dbReference type="Pfam" id="PF01841">
    <property type="entry name" value="Transglut_core"/>
    <property type="match status" value="1"/>
</dbReference>
<feature type="transmembrane region" description="Helical" evidence="2">
    <location>
        <begin position="358"/>
        <end position="377"/>
    </location>
</feature>
<feature type="compositionally biased region" description="Acidic residues" evidence="1">
    <location>
        <begin position="582"/>
        <end position="591"/>
    </location>
</feature>
<reference evidence="4 5" key="1">
    <citation type="submission" date="2018-11" db="EMBL/GenBank/DDBJ databases">
        <title>Genome sequence of Saitozyma podzolica DSM 27192.</title>
        <authorList>
            <person name="Aliyu H."/>
            <person name="Gorte O."/>
            <person name="Ochsenreither K."/>
        </authorList>
    </citation>
    <scope>NUCLEOTIDE SEQUENCE [LARGE SCALE GENOMIC DNA]</scope>
    <source>
        <strain evidence="4 5">DSM 27192</strain>
    </source>
</reference>
<evidence type="ECO:0000256" key="1">
    <source>
        <dbReference type="SAM" id="MobiDB-lite"/>
    </source>
</evidence>
<feature type="transmembrane region" description="Helical" evidence="2">
    <location>
        <begin position="317"/>
        <end position="338"/>
    </location>
</feature>
<feature type="transmembrane region" description="Helical" evidence="2">
    <location>
        <begin position="398"/>
        <end position="418"/>
    </location>
</feature>
<dbReference type="PANTHER" id="PTHR35859">
    <property type="entry name" value="NONSELECTIVE CATION CHANNEL PROTEIN"/>
    <property type="match status" value="1"/>
</dbReference>
<dbReference type="InterPro" id="IPR056336">
    <property type="entry name" value="YVC1_C"/>
</dbReference>
<proteinExistence type="predicted"/>
<feature type="domain" description="Transglutaminase-like" evidence="3">
    <location>
        <begin position="883"/>
        <end position="938"/>
    </location>
</feature>
<dbReference type="InterPro" id="IPR052971">
    <property type="entry name" value="TRP_calcium_channel"/>
</dbReference>
<keyword evidence="2" id="KW-0472">Membrane</keyword>
<dbReference type="Gene3D" id="3.10.620.30">
    <property type="match status" value="1"/>
</dbReference>
<dbReference type="InterPro" id="IPR056337">
    <property type="entry name" value="LHD_YVC1"/>
</dbReference>
<dbReference type="InterPro" id="IPR002931">
    <property type="entry name" value="Transglutaminase-like"/>
</dbReference>
<feature type="region of interest" description="Disordered" evidence="1">
    <location>
        <begin position="576"/>
        <end position="598"/>
    </location>
</feature>
<feature type="transmembrane region" description="Helical" evidence="2">
    <location>
        <begin position="546"/>
        <end position="565"/>
    </location>
</feature>
<dbReference type="SUPFAM" id="SSF54001">
    <property type="entry name" value="Cysteine proteinases"/>
    <property type="match status" value="1"/>
</dbReference>
<evidence type="ECO:0000259" key="3">
    <source>
        <dbReference type="SMART" id="SM00460"/>
    </source>
</evidence>
<feature type="transmembrane region" description="Helical" evidence="2">
    <location>
        <begin position="287"/>
        <end position="305"/>
    </location>
</feature>
<dbReference type="STRING" id="1890683.A0A427YU97"/>
<dbReference type="Gene3D" id="2.20.25.10">
    <property type="match status" value="1"/>
</dbReference>
<keyword evidence="2" id="KW-0812">Transmembrane</keyword>
<dbReference type="PANTHER" id="PTHR35859:SF4">
    <property type="entry name" value="MEMBRANE CHANNEL PROTEIN, PUTATIVE (AFU_ORTHOLOGUE AFUA_6G11300)-RELATED"/>
    <property type="match status" value="1"/>
</dbReference>
<dbReference type="Proteomes" id="UP000279259">
    <property type="component" value="Unassembled WGS sequence"/>
</dbReference>
<protein>
    <recommendedName>
        <fullName evidence="3">Transglutaminase-like domain-containing protein</fullName>
    </recommendedName>
</protein>
<dbReference type="SMART" id="SM00460">
    <property type="entry name" value="TGc"/>
    <property type="match status" value="1"/>
</dbReference>
<dbReference type="InterPro" id="IPR038765">
    <property type="entry name" value="Papain-like_cys_pep_sf"/>
</dbReference>
<dbReference type="Pfam" id="PF23317">
    <property type="entry name" value="YVC1_C"/>
    <property type="match status" value="1"/>
</dbReference>
<evidence type="ECO:0000313" key="5">
    <source>
        <dbReference type="Proteomes" id="UP000279259"/>
    </source>
</evidence>
<evidence type="ECO:0000313" key="4">
    <source>
        <dbReference type="EMBL" id="RSH94629.1"/>
    </source>
</evidence>
<sequence length="970" mass="107654">MGDALVSPRPHCELIPPGSRGAALHPEHQLSSTLSGEQLVRVVGKAVKDTADTALIWLLFSEIVRRLRTLVIKLLPVEVVLSDIEDATSSIITPEVIQAFAKAGGDFSEAVPFCLLRARATFIRDGNLNPADYDEGVCRATACEVLARRIVHNLRLDRLESVMSTRFRFRDSDGDVSAPTSTLETAIDQHCTIFLSSSEAQLVVNSLWRGEWVQRNNENEDIDYVPYHRFESASFWDHLNPERIAVPRYQAAFRIAVWILFLFVYSQSVQSPLDQLDPAHHFDAWEYVLYIMTLSFLLEEGVKVFKTIKITPKPLQAIGFWTVVNFLTDMILLAAFTLRVIGLIMDDNGQEQQYHFRSFQVLSCVAPLIWVKLLTVFDGFKVVGTLQVVTFRMLRESAIFFILLAIMGVGFLQSMYALDAADGESGATSVVINALVQALLGSPDFSSPNERFGYPFGLIIYYAWCFLSIIILVNVLIALFGSAYSDVVENANDEYLAFFAHKTIELIRAPDSFVYPAPFNLIEAAFIAPLEWVISKDAYVRLNRRVMSVLFFLPLIMIAFFESQITHSRSDTLRAYFSGPPPEEDEESPDVVDPKGDEEGEISTVKFDNLIECFPKEERSASVVKFSPVKSLVFALVALVFSAIEDPVSARSISVPAFEFGLSASGRAIATGRSYAYRPSSADHTGASPEGYLANLLLSRRIPGLATYTLPPPSPRQVQDVLAAWSRLLAQDGLGVLFYLQSRVGRIPPNDGEMRGLLRGLSVHTLEISRYLGDGITPSSLLALIPPLSSEISTLLADPPWTPFSEVDARVLAMARWFKSDFMRWVDPIMCPSCGGKTAAAGGVAPSWKQRQDGAGRVELHVCVDGGCGGEKAFARYGKIATLVKTREGRCGEFAHLFYAFLRVAGIEARYVWNSEDHVWAEYWSPALNHWVHVDPSEAVSNKPLLYARGWGKKQAFCLYVTPPPCAGTS</sequence>
<dbReference type="Pfam" id="PF23190">
    <property type="entry name" value="LHD_TRPY1"/>
    <property type="match status" value="1"/>
</dbReference>
<dbReference type="EMBL" id="RSCD01000002">
    <property type="protein sequence ID" value="RSH94629.1"/>
    <property type="molecule type" value="Genomic_DNA"/>
</dbReference>
<feature type="transmembrane region" description="Helical" evidence="2">
    <location>
        <begin position="459"/>
        <end position="480"/>
    </location>
</feature>
<accession>A0A427YU97</accession>
<name>A0A427YU97_9TREE</name>
<feature type="transmembrane region" description="Helical" evidence="2">
    <location>
        <begin position="251"/>
        <end position="267"/>
    </location>
</feature>
<comment type="caution">
    <text evidence="4">The sequence shown here is derived from an EMBL/GenBank/DDBJ whole genome shotgun (WGS) entry which is preliminary data.</text>
</comment>
<dbReference type="OrthoDB" id="301415at2759"/>
<keyword evidence="5" id="KW-1185">Reference proteome</keyword>
<dbReference type="AlphaFoldDB" id="A0A427YU97"/>
<keyword evidence="2" id="KW-1133">Transmembrane helix</keyword>
<organism evidence="4 5">
    <name type="scientific">Saitozyma podzolica</name>
    <dbReference type="NCBI Taxonomy" id="1890683"/>
    <lineage>
        <taxon>Eukaryota</taxon>
        <taxon>Fungi</taxon>
        <taxon>Dikarya</taxon>
        <taxon>Basidiomycota</taxon>
        <taxon>Agaricomycotina</taxon>
        <taxon>Tremellomycetes</taxon>
        <taxon>Tremellales</taxon>
        <taxon>Trimorphomycetaceae</taxon>
        <taxon>Saitozyma</taxon>
    </lineage>
</organism>
<evidence type="ECO:0000256" key="2">
    <source>
        <dbReference type="SAM" id="Phobius"/>
    </source>
</evidence>
<gene>
    <name evidence="4" type="ORF">EHS25_004433</name>
</gene>